<feature type="transmembrane region" description="Helical" evidence="1">
    <location>
        <begin position="43"/>
        <end position="63"/>
    </location>
</feature>
<keyword evidence="1" id="KW-0812">Transmembrane</keyword>
<keyword evidence="1" id="KW-0472">Membrane</keyword>
<dbReference type="InParanoid" id="A0A067QEB2"/>
<proteinExistence type="predicted"/>
<organism evidence="2 3">
    <name type="scientific">Jaapia argillacea MUCL 33604</name>
    <dbReference type="NCBI Taxonomy" id="933084"/>
    <lineage>
        <taxon>Eukaryota</taxon>
        <taxon>Fungi</taxon>
        <taxon>Dikarya</taxon>
        <taxon>Basidiomycota</taxon>
        <taxon>Agaricomycotina</taxon>
        <taxon>Agaricomycetes</taxon>
        <taxon>Agaricomycetidae</taxon>
        <taxon>Jaapiales</taxon>
        <taxon>Jaapiaceae</taxon>
        <taxon>Jaapia</taxon>
    </lineage>
</organism>
<keyword evidence="1" id="KW-1133">Transmembrane helix</keyword>
<feature type="transmembrane region" description="Helical" evidence="1">
    <location>
        <begin position="108"/>
        <end position="126"/>
    </location>
</feature>
<evidence type="ECO:0000313" key="3">
    <source>
        <dbReference type="Proteomes" id="UP000027265"/>
    </source>
</evidence>
<gene>
    <name evidence="2" type="ORF">JAAARDRAFT_55166</name>
</gene>
<feature type="transmembrane region" description="Helical" evidence="1">
    <location>
        <begin position="133"/>
        <end position="155"/>
    </location>
</feature>
<name>A0A067QEB2_9AGAM</name>
<evidence type="ECO:0000256" key="1">
    <source>
        <dbReference type="SAM" id="Phobius"/>
    </source>
</evidence>
<keyword evidence="3" id="KW-1185">Reference proteome</keyword>
<dbReference type="EMBL" id="KL197712">
    <property type="protein sequence ID" value="KDQ61852.1"/>
    <property type="molecule type" value="Genomic_DNA"/>
</dbReference>
<evidence type="ECO:0000313" key="2">
    <source>
        <dbReference type="EMBL" id="KDQ61852.1"/>
    </source>
</evidence>
<protein>
    <recommendedName>
        <fullName evidence="4">G-protein coupled receptors family 1 profile domain-containing protein</fullName>
    </recommendedName>
</protein>
<dbReference type="OrthoDB" id="3341077at2759"/>
<accession>A0A067QEB2</accession>
<feature type="transmembrane region" description="Helical" evidence="1">
    <location>
        <begin position="14"/>
        <end position="36"/>
    </location>
</feature>
<feature type="transmembrane region" description="Helical" evidence="1">
    <location>
        <begin position="189"/>
        <end position="208"/>
    </location>
</feature>
<dbReference type="AlphaFoldDB" id="A0A067QEB2"/>
<dbReference type="HOGENOM" id="CLU_044614_2_1_1"/>
<sequence>MCGEANFRTNLAEMWLGAVFYGIYIAFFGWSVYICLYVRPHNFFLIVITAMFALDTLANILAITSTMVSPDFVARSWCNEFACIGCEESQTRVDQIVLSGKISVTSDFLGVVVQLLGDGLIIYRAYILWQKNVWVIVLPILTLIGYAVSAFWTFANFLDLVLIREHAHNQPTPPPQFLALSSLYNELTGVYFIFIFATNVFATFLIVYRVIRWTRDKGTTSKRYHRAAAMVIESGAIYAISLVFNVVASFDPKPHQLLGMLNGISGEFMVIIPTLIVIWIGHGKGTEQIALDMSNDLRAVPQITPAVDEGIQEVGVIDASPDRHPPESVEIAEVRRSVE</sequence>
<reference evidence="3" key="1">
    <citation type="journal article" date="2014" name="Proc. Natl. Acad. Sci. U.S.A.">
        <title>Extensive sampling of basidiomycete genomes demonstrates inadequacy of the white-rot/brown-rot paradigm for wood decay fungi.</title>
        <authorList>
            <person name="Riley R."/>
            <person name="Salamov A.A."/>
            <person name="Brown D.W."/>
            <person name="Nagy L.G."/>
            <person name="Floudas D."/>
            <person name="Held B.W."/>
            <person name="Levasseur A."/>
            <person name="Lombard V."/>
            <person name="Morin E."/>
            <person name="Otillar R."/>
            <person name="Lindquist E.A."/>
            <person name="Sun H."/>
            <person name="LaButti K.M."/>
            <person name="Schmutz J."/>
            <person name="Jabbour D."/>
            <person name="Luo H."/>
            <person name="Baker S.E."/>
            <person name="Pisabarro A.G."/>
            <person name="Walton J.D."/>
            <person name="Blanchette R.A."/>
            <person name="Henrissat B."/>
            <person name="Martin F."/>
            <person name="Cullen D."/>
            <person name="Hibbett D.S."/>
            <person name="Grigoriev I.V."/>
        </authorList>
    </citation>
    <scope>NUCLEOTIDE SEQUENCE [LARGE SCALE GENOMIC DNA]</scope>
    <source>
        <strain evidence="3">MUCL 33604</strain>
    </source>
</reference>
<feature type="transmembrane region" description="Helical" evidence="1">
    <location>
        <begin position="260"/>
        <end position="281"/>
    </location>
</feature>
<evidence type="ECO:0008006" key="4">
    <source>
        <dbReference type="Google" id="ProtNLM"/>
    </source>
</evidence>
<dbReference type="Proteomes" id="UP000027265">
    <property type="component" value="Unassembled WGS sequence"/>
</dbReference>
<feature type="transmembrane region" description="Helical" evidence="1">
    <location>
        <begin position="228"/>
        <end position="248"/>
    </location>
</feature>